<dbReference type="PANTHER" id="PTHR23026:SF90">
    <property type="entry name" value="IODOTYROSINE DEIODINASE 1"/>
    <property type="match status" value="1"/>
</dbReference>
<dbReference type="InterPro" id="IPR050627">
    <property type="entry name" value="Nitroreductase/BluB"/>
</dbReference>
<dbReference type="GO" id="GO:0016491">
    <property type="term" value="F:oxidoreductase activity"/>
    <property type="evidence" value="ECO:0007669"/>
    <property type="project" value="UniProtKB-KW"/>
</dbReference>
<dbReference type="EMBL" id="SMSE01000002">
    <property type="protein sequence ID" value="TDG14263.1"/>
    <property type="molecule type" value="Genomic_DNA"/>
</dbReference>
<evidence type="ECO:0000313" key="6">
    <source>
        <dbReference type="Proteomes" id="UP000295554"/>
    </source>
</evidence>
<sequence>MEDYQPVPLPDRNNYSEAQIQQRADDYYRLIRRRHSVRHFSDKPVARSVIETCIRSAGTAPSGANHQPWHFVCVNDADTKRKIRIAAEHEEEAFYSGRASDEWLADLDKMGTDANKPFLETAPWLIAVFLQRSGVDDRGNKRKHYYMSESVGIATGFLLSALHAAGLATLTHTPNPMKFLSQILGRPANERPYMLLVVGHPAENATMPAAALVKKPLEVIASFID</sequence>
<gene>
    <name evidence="5" type="ORF">E2F43_11605</name>
</gene>
<keyword evidence="3" id="KW-0560">Oxidoreductase</keyword>
<dbReference type="Proteomes" id="UP000295554">
    <property type="component" value="Unassembled WGS sequence"/>
</dbReference>
<keyword evidence="2" id="KW-0288">FMN</keyword>
<dbReference type="PANTHER" id="PTHR23026">
    <property type="entry name" value="NADPH NITROREDUCTASE"/>
    <property type="match status" value="1"/>
</dbReference>
<comment type="caution">
    <text evidence="5">The sequence shown here is derived from an EMBL/GenBank/DDBJ whole genome shotgun (WGS) entry which is preliminary data.</text>
</comment>
<keyword evidence="1" id="KW-0285">Flavoprotein</keyword>
<accession>A0A4R5LTH9</accession>
<dbReference type="InterPro" id="IPR029479">
    <property type="entry name" value="Nitroreductase"/>
</dbReference>
<name>A0A4R5LTH9_9GAMM</name>
<dbReference type="InterPro" id="IPR000415">
    <property type="entry name" value="Nitroreductase-like"/>
</dbReference>
<evidence type="ECO:0000259" key="4">
    <source>
        <dbReference type="Pfam" id="PF00881"/>
    </source>
</evidence>
<evidence type="ECO:0000256" key="3">
    <source>
        <dbReference type="ARBA" id="ARBA00023002"/>
    </source>
</evidence>
<evidence type="ECO:0000313" key="5">
    <source>
        <dbReference type="EMBL" id="TDG14263.1"/>
    </source>
</evidence>
<feature type="domain" description="Nitroreductase" evidence="4">
    <location>
        <begin position="31"/>
        <end position="200"/>
    </location>
</feature>
<proteinExistence type="predicted"/>
<reference evidence="5 6" key="1">
    <citation type="submission" date="2019-03" db="EMBL/GenBank/DDBJ databases">
        <title>Seongchinamella monodicae gen. nov., sp. nov., a novel member of the Gammaproteobacteria isolated from a tidal mudflat of beach.</title>
        <authorList>
            <person name="Yang H.G."/>
            <person name="Kang J.W."/>
            <person name="Lee S.D."/>
        </authorList>
    </citation>
    <scope>NUCLEOTIDE SEQUENCE [LARGE SCALE GENOMIC DNA]</scope>
    <source>
        <strain evidence="5 6">GH4-78</strain>
    </source>
</reference>
<dbReference type="Gene3D" id="3.40.109.10">
    <property type="entry name" value="NADH Oxidase"/>
    <property type="match status" value="1"/>
</dbReference>
<dbReference type="AlphaFoldDB" id="A0A4R5LTH9"/>
<dbReference type="CDD" id="cd02144">
    <property type="entry name" value="iodotyrosine_dehalogenase"/>
    <property type="match status" value="1"/>
</dbReference>
<dbReference type="SUPFAM" id="SSF55469">
    <property type="entry name" value="FMN-dependent nitroreductase-like"/>
    <property type="match status" value="1"/>
</dbReference>
<evidence type="ECO:0000256" key="1">
    <source>
        <dbReference type="ARBA" id="ARBA00022630"/>
    </source>
</evidence>
<organism evidence="5 6">
    <name type="scientific">Seongchinamella unica</name>
    <dbReference type="NCBI Taxonomy" id="2547392"/>
    <lineage>
        <taxon>Bacteria</taxon>
        <taxon>Pseudomonadati</taxon>
        <taxon>Pseudomonadota</taxon>
        <taxon>Gammaproteobacteria</taxon>
        <taxon>Cellvibrionales</taxon>
        <taxon>Halieaceae</taxon>
        <taxon>Seongchinamella</taxon>
    </lineage>
</organism>
<dbReference type="Pfam" id="PF00881">
    <property type="entry name" value="Nitroreductase"/>
    <property type="match status" value="1"/>
</dbReference>
<protein>
    <submittedName>
        <fullName evidence="5">Nitroreductase family protein</fullName>
    </submittedName>
</protein>
<dbReference type="OrthoDB" id="9802510at2"/>
<evidence type="ECO:0000256" key="2">
    <source>
        <dbReference type="ARBA" id="ARBA00022643"/>
    </source>
</evidence>
<keyword evidence="6" id="KW-1185">Reference proteome</keyword>